<comment type="subunit">
    <text evidence="2 10">Homodimer.</text>
</comment>
<dbReference type="GO" id="GO:0000166">
    <property type="term" value="F:nucleotide binding"/>
    <property type="evidence" value="ECO:0007669"/>
    <property type="project" value="UniProtKB-KW"/>
</dbReference>
<dbReference type="AlphaFoldDB" id="A0A2I0QY34"/>
<feature type="binding site" evidence="10">
    <location>
        <position position="175"/>
    </location>
    <ligand>
        <name>substrate</name>
    </ligand>
</feature>
<evidence type="ECO:0000313" key="12">
    <source>
        <dbReference type="EMBL" id="PKR79218.1"/>
    </source>
</evidence>
<organism evidence="12 13">
    <name type="scientific">Halalkalibacillus sediminis</name>
    <dbReference type="NCBI Taxonomy" id="2018042"/>
    <lineage>
        <taxon>Bacteria</taxon>
        <taxon>Bacillati</taxon>
        <taxon>Bacillota</taxon>
        <taxon>Bacilli</taxon>
        <taxon>Bacillales</taxon>
        <taxon>Bacillaceae</taxon>
        <taxon>Halalkalibacillus</taxon>
    </lineage>
</organism>
<evidence type="ECO:0000256" key="2">
    <source>
        <dbReference type="ARBA" id="ARBA00011738"/>
    </source>
</evidence>
<evidence type="ECO:0000256" key="9">
    <source>
        <dbReference type="ARBA" id="ARBA00052017"/>
    </source>
</evidence>
<dbReference type="HAMAP" id="MF_01405">
    <property type="entry name" value="Non_canon_purine_NTPase"/>
    <property type="match status" value="1"/>
</dbReference>
<evidence type="ECO:0000256" key="3">
    <source>
        <dbReference type="ARBA" id="ARBA00022723"/>
    </source>
</evidence>
<protein>
    <recommendedName>
        <fullName evidence="10">dITP/XTP pyrophosphatase</fullName>
        <ecNumber evidence="10">3.6.1.66</ecNumber>
    </recommendedName>
    <alternativeName>
        <fullName evidence="10">Non-canonical purine NTP pyrophosphatase</fullName>
    </alternativeName>
    <alternativeName>
        <fullName evidence="10">Non-standard purine NTP pyrophosphatase</fullName>
    </alternativeName>
    <alternativeName>
        <fullName evidence="10">Nucleoside-triphosphate diphosphatase</fullName>
    </alternativeName>
    <alternativeName>
        <fullName evidence="10">Nucleoside-triphosphate pyrophosphatase</fullName>
        <shortName evidence="10">NTPase</shortName>
    </alternativeName>
</protein>
<evidence type="ECO:0000256" key="11">
    <source>
        <dbReference type="RuleBase" id="RU003781"/>
    </source>
</evidence>
<keyword evidence="3 10" id="KW-0479">Metal-binding</keyword>
<evidence type="ECO:0000256" key="4">
    <source>
        <dbReference type="ARBA" id="ARBA00022741"/>
    </source>
</evidence>
<evidence type="ECO:0000256" key="1">
    <source>
        <dbReference type="ARBA" id="ARBA00008023"/>
    </source>
</evidence>
<feature type="binding site" evidence="10">
    <location>
        <begin position="180"/>
        <end position="181"/>
    </location>
    <ligand>
        <name>substrate</name>
    </ligand>
</feature>
<dbReference type="NCBIfam" id="TIGR00042">
    <property type="entry name" value="RdgB/HAM1 family non-canonical purine NTP pyrophosphatase"/>
    <property type="match status" value="1"/>
</dbReference>
<dbReference type="EC" id="3.6.1.66" evidence="10"/>
<dbReference type="Gene3D" id="3.90.950.10">
    <property type="match status" value="1"/>
</dbReference>
<dbReference type="EMBL" id="PJNH01000001">
    <property type="protein sequence ID" value="PKR79218.1"/>
    <property type="molecule type" value="Genomic_DNA"/>
</dbReference>
<keyword evidence="5 10" id="KW-0378">Hydrolase</keyword>
<feature type="binding site" evidence="10">
    <location>
        <begin position="152"/>
        <end position="155"/>
    </location>
    <ligand>
        <name>substrate</name>
    </ligand>
</feature>
<feature type="binding site" evidence="10">
    <location>
        <position position="71"/>
    </location>
    <ligand>
        <name>Mg(2+)</name>
        <dbReference type="ChEBI" id="CHEBI:18420"/>
    </ligand>
</feature>
<dbReference type="SUPFAM" id="SSF52972">
    <property type="entry name" value="ITPase-like"/>
    <property type="match status" value="1"/>
</dbReference>
<dbReference type="GO" id="GO:0036222">
    <property type="term" value="F:XTP diphosphatase activity"/>
    <property type="evidence" value="ECO:0007669"/>
    <property type="project" value="UniProtKB-UniRule"/>
</dbReference>
<dbReference type="GO" id="GO:0036220">
    <property type="term" value="F:ITP diphosphatase activity"/>
    <property type="evidence" value="ECO:0007669"/>
    <property type="project" value="UniProtKB-UniRule"/>
</dbReference>
<keyword evidence="13" id="KW-1185">Reference proteome</keyword>
<comment type="catalytic activity">
    <reaction evidence="10">
        <text>ITP + H2O = IMP + diphosphate + H(+)</text>
        <dbReference type="Rhea" id="RHEA:29399"/>
        <dbReference type="ChEBI" id="CHEBI:15377"/>
        <dbReference type="ChEBI" id="CHEBI:15378"/>
        <dbReference type="ChEBI" id="CHEBI:33019"/>
        <dbReference type="ChEBI" id="CHEBI:58053"/>
        <dbReference type="ChEBI" id="CHEBI:61402"/>
        <dbReference type="EC" id="3.6.1.66"/>
    </reaction>
</comment>
<evidence type="ECO:0000256" key="6">
    <source>
        <dbReference type="ARBA" id="ARBA00022842"/>
    </source>
</evidence>
<evidence type="ECO:0000256" key="7">
    <source>
        <dbReference type="ARBA" id="ARBA00023080"/>
    </source>
</evidence>
<dbReference type="InterPro" id="IPR029001">
    <property type="entry name" value="ITPase-like_fam"/>
</dbReference>
<dbReference type="GO" id="GO:0009117">
    <property type="term" value="P:nucleotide metabolic process"/>
    <property type="evidence" value="ECO:0007669"/>
    <property type="project" value="UniProtKB-KW"/>
</dbReference>
<feature type="active site" description="Proton acceptor" evidence="10">
    <location>
        <position position="71"/>
    </location>
</feature>
<comment type="catalytic activity">
    <reaction evidence="9 10">
        <text>XTP + H2O = XMP + diphosphate + H(+)</text>
        <dbReference type="Rhea" id="RHEA:28610"/>
        <dbReference type="ChEBI" id="CHEBI:15377"/>
        <dbReference type="ChEBI" id="CHEBI:15378"/>
        <dbReference type="ChEBI" id="CHEBI:33019"/>
        <dbReference type="ChEBI" id="CHEBI:57464"/>
        <dbReference type="ChEBI" id="CHEBI:61314"/>
        <dbReference type="EC" id="3.6.1.66"/>
    </reaction>
</comment>
<dbReference type="GO" id="GO:0017111">
    <property type="term" value="F:ribonucleoside triphosphate phosphatase activity"/>
    <property type="evidence" value="ECO:0007669"/>
    <property type="project" value="InterPro"/>
</dbReference>
<evidence type="ECO:0000256" key="5">
    <source>
        <dbReference type="ARBA" id="ARBA00022801"/>
    </source>
</evidence>
<keyword evidence="4 10" id="KW-0547">Nucleotide-binding</keyword>
<dbReference type="FunFam" id="3.90.950.10:FF:000001">
    <property type="entry name" value="dITP/XTP pyrophosphatase"/>
    <property type="match status" value="1"/>
</dbReference>
<comment type="similarity">
    <text evidence="1 10 11">Belongs to the HAM1 NTPase family.</text>
</comment>
<dbReference type="Pfam" id="PF01725">
    <property type="entry name" value="Ham1p_like"/>
    <property type="match status" value="1"/>
</dbReference>
<evidence type="ECO:0000256" key="8">
    <source>
        <dbReference type="ARBA" id="ARBA00051875"/>
    </source>
</evidence>
<dbReference type="GO" id="GO:0035870">
    <property type="term" value="F:dITP diphosphatase activity"/>
    <property type="evidence" value="ECO:0007669"/>
    <property type="project" value="UniProtKB-UniRule"/>
</dbReference>
<dbReference type="NCBIfam" id="NF011397">
    <property type="entry name" value="PRK14822.1"/>
    <property type="match status" value="1"/>
</dbReference>
<accession>A0A2I0QY34</accession>
<dbReference type="Proteomes" id="UP000243524">
    <property type="component" value="Unassembled WGS sequence"/>
</dbReference>
<evidence type="ECO:0000313" key="13">
    <source>
        <dbReference type="Proteomes" id="UP000243524"/>
    </source>
</evidence>
<dbReference type="PANTHER" id="PTHR11067">
    <property type="entry name" value="INOSINE TRIPHOSPHATE PYROPHOSPHATASE/HAM1 PROTEIN"/>
    <property type="match status" value="1"/>
</dbReference>
<dbReference type="PANTHER" id="PTHR11067:SF9">
    <property type="entry name" value="INOSINE TRIPHOSPHATE PYROPHOSPHATASE"/>
    <property type="match status" value="1"/>
</dbReference>
<comment type="cofactor">
    <cofactor evidence="10">
        <name>Mg(2+)</name>
        <dbReference type="ChEBI" id="CHEBI:18420"/>
    </cofactor>
    <text evidence="10">Binds 1 Mg(2+) ion per subunit.</text>
</comment>
<comment type="function">
    <text evidence="10">Pyrophosphatase that catalyzes the hydrolysis of nucleoside triphosphates to their monophosphate derivatives, with a high preference for the non-canonical purine nucleotides XTP (xanthosine triphosphate), dITP (deoxyinosine triphosphate) and ITP. Seems to function as a house-cleaning enzyme that removes non-canonical purine nucleotides from the nucleotide pool, thus preventing their incorporation into DNA/RNA and avoiding chromosomal lesions.</text>
</comment>
<gene>
    <name evidence="12" type="ORF">CEY16_05625</name>
</gene>
<feature type="binding site" evidence="10">
    <location>
        <position position="72"/>
    </location>
    <ligand>
        <name>substrate</name>
    </ligand>
</feature>
<dbReference type="RefSeq" id="WP_101330962.1">
    <property type="nucleotide sequence ID" value="NZ_PJNH01000001.1"/>
</dbReference>
<feature type="binding site" evidence="10">
    <location>
        <begin position="8"/>
        <end position="13"/>
    </location>
    <ligand>
        <name>substrate</name>
    </ligand>
</feature>
<evidence type="ECO:0000256" key="10">
    <source>
        <dbReference type="HAMAP-Rule" id="MF_01405"/>
    </source>
</evidence>
<name>A0A2I0QY34_9BACI</name>
<feature type="binding site" evidence="10">
    <location>
        <position position="42"/>
    </location>
    <ligand>
        <name>Mg(2+)</name>
        <dbReference type="ChEBI" id="CHEBI:18420"/>
    </ligand>
</feature>
<sequence>MKTIYVATTNQGKLRELREIFSKIKMDVVSVFDKFDDVEDVEETGVTFEENARLKAETIAEIYKIPVLADDSGLEVHALGGEPGVYSARYAGEEKNDQENLNKVLEKLEGKEDRGASFKCVMAFARPSMETVISDGTCDGHISEKPQGEGGFGYDPIFVPAGYNETMAQIGPDEKNKISHRKRAIDSMIDQIKPLL</sequence>
<dbReference type="InterPro" id="IPR002637">
    <property type="entry name" value="RdgB/HAM1"/>
</dbReference>
<dbReference type="CDD" id="cd00515">
    <property type="entry name" value="HAM1"/>
    <property type="match status" value="1"/>
</dbReference>
<comment type="caution">
    <text evidence="12">The sequence shown here is derived from an EMBL/GenBank/DDBJ whole genome shotgun (WGS) entry which is preliminary data.</text>
</comment>
<keyword evidence="7 10" id="KW-0546">Nucleotide metabolism</keyword>
<dbReference type="OrthoDB" id="9807456at2"/>
<dbReference type="InterPro" id="IPR020922">
    <property type="entry name" value="dITP/XTP_pyrophosphatase"/>
</dbReference>
<reference evidence="12 13" key="1">
    <citation type="submission" date="2017-06" db="EMBL/GenBank/DDBJ databases">
        <title>the draft geome sequence of Illustriluteabacillus marina B3227.</title>
        <authorList>
            <person name="He R.-H."/>
            <person name="Du Z.-J."/>
        </authorList>
    </citation>
    <scope>NUCLEOTIDE SEQUENCE [LARGE SCALE GENOMIC DNA]</scope>
    <source>
        <strain evidence="12 13">B3227</strain>
    </source>
</reference>
<dbReference type="GO" id="GO:0005829">
    <property type="term" value="C:cytosol"/>
    <property type="evidence" value="ECO:0007669"/>
    <property type="project" value="TreeGrafter"/>
</dbReference>
<proteinExistence type="inferred from homology"/>
<dbReference type="GO" id="GO:0009146">
    <property type="term" value="P:purine nucleoside triphosphate catabolic process"/>
    <property type="evidence" value="ECO:0007669"/>
    <property type="project" value="UniProtKB-UniRule"/>
</dbReference>
<keyword evidence="6 10" id="KW-0460">Magnesium</keyword>
<comment type="catalytic activity">
    <reaction evidence="8 10">
        <text>dITP + H2O = dIMP + diphosphate + H(+)</text>
        <dbReference type="Rhea" id="RHEA:28342"/>
        <dbReference type="ChEBI" id="CHEBI:15377"/>
        <dbReference type="ChEBI" id="CHEBI:15378"/>
        <dbReference type="ChEBI" id="CHEBI:33019"/>
        <dbReference type="ChEBI" id="CHEBI:61194"/>
        <dbReference type="ChEBI" id="CHEBI:61382"/>
        <dbReference type="EC" id="3.6.1.66"/>
    </reaction>
</comment>
<dbReference type="GO" id="GO:0046872">
    <property type="term" value="F:metal ion binding"/>
    <property type="evidence" value="ECO:0007669"/>
    <property type="project" value="UniProtKB-KW"/>
</dbReference>